<evidence type="ECO:0000256" key="1">
    <source>
        <dbReference type="SAM" id="MobiDB-lite"/>
    </source>
</evidence>
<feature type="region of interest" description="Disordered" evidence="1">
    <location>
        <begin position="1"/>
        <end position="20"/>
    </location>
</feature>
<sequence>MDVEQQARRRSSGPGTTSATIVSRDEKDLNATFKWMQIIFRFLAVLYEVAALAFLGYVYDTWRRDPSVRVDVVFPSFFPVTASAIVDIYEIMSLLLLERKWPINPFVIVFDVVVVGVSIFCFLILGMTDYEGNQKTFAQGSTRSVWATDMNNGMIFMIVFCLLHAMFVLLSVAGLVYRRHHRQKEYKKQIIARSRAEMVQFEEMQKRQAEIAAAREIVSWTGQRGRGSDVPTKGSVGAATRVDQVQPVA</sequence>
<reference evidence="3" key="2">
    <citation type="submission" date="2023-05" db="EMBL/GenBank/DDBJ databases">
        <authorList>
            <consortium name="Lawrence Berkeley National Laboratory"/>
            <person name="Steindorff A."/>
            <person name="Hensen N."/>
            <person name="Bonometti L."/>
            <person name="Westerberg I."/>
            <person name="Brannstrom I.O."/>
            <person name="Guillou S."/>
            <person name="Cros-Aarteil S."/>
            <person name="Calhoun S."/>
            <person name="Haridas S."/>
            <person name="Kuo A."/>
            <person name="Mondo S."/>
            <person name="Pangilinan J."/>
            <person name="Riley R."/>
            <person name="Labutti K."/>
            <person name="Andreopoulos B."/>
            <person name="Lipzen A."/>
            <person name="Chen C."/>
            <person name="Yanf M."/>
            <person name="Daum C."/>
            <person name="Ng V."/>
            <person name="Clum A."/>
            <person name="Ohm R."/>
            <person name="Martin F."/>
            <person name="Silar P."/>
            <person name="Natvig D."/>
            <person name="Lalanne C."/>
            <person name="Gautier V."/>
            <person name="Ament-Velasquez S.L."/>
            <person name="Kruys A."/>
            <person name="Hutchinson M.I."/>
            <person name="Powell A.J."/>
            <person name="Barry K."/>
            <person name="Miller A.N."/>
            <person name="Grigoriev I.V."/>
            <person name="Debuchy R."/>
            <person name="Gladieux P."/>
            <person name="Thoren M.H."/>
            <person name="Johannesson H."/>
        </authorList>
    </citation>
    <scope>NUCLEOTIDE SEQUENCE</scope>
    <source>
        <strain evidence="3">PSN293</strain>
    </source>
</reference>
<comment type="caution">
    <text evidence="3">The sequence shown here is derived from an EMBL/GenBank/DDBJ whole genome shotgun (WGS) entry which is preliminary data.</text>
</comment>
<organism evidence="3 4">
    <name type="scientific">Rhypophila decipiens</name>
    <dbReference type="NCBI Taxonomy" id="261697"/>
    <lineage>
        <taxon>Eukaryota</taxon>
        <taxon>Fungi</taxon>
        <taxon>Dikarya</taxon>
        <taxon>Ascomycota</taxon>
        <taxon>Pezizomycotina</taxon>
        <taxon>Sordariomycetes</taxon>
        <taxon>Sordariomycetidae</taxon>
        <taxon>Sordariales</taxon>
        <taxon>Naviculisporaceae</taxon>
        <taxon>Rhypophila</taxon>
    </lineage>
</organism>
<keyword evidence="4" id="KW-1185">Reference proteome</keyword>
<keyword evidence="2" id="KW-0812">Transmembrane</keyword>
<evidence type="ECO:0000313" key="3">
    <source>
        <dbReference type="EMBL" id="KAK4214797.1"/>
    </source>
</evidence>
<feature type="transmembrane region" description="Helical" evidence="2">
    <location>
        <begin position="106"/>
        <end position="127"/>
    </location>
</feature>
<gene>
    <name evidence="3" type="ORF">QBC37DRAFT_420489</name>
</gene>
<evidence type="ECO:0000313" key="4">
    <source>
        <dbReference type="Proteomes" id="UP001301769"/>
    </source>
</evidence>
<feature type="transmembrane region" description="Helical" evidence="2">
    <location>
        <begin position="77"/>
        <end position="97"/>
    </location>
</feature>
<dbReference type="Proteomes" id="UP001301769">
    <property type="component" value="Unassembled WGS sequence"/>
</dbReference>
<name>A0AAN6YEV2_9PEZI</name>
<keyword evidence="2" id="KW-0472">Membrane</keyword>
<protein>
    <submittedName>
        <fullName evidence="3">Uncharacterized protein</fullName>
    </submittedName>
</protein>
<dbReference type="EMBL" id="MU858088">
    <property type="protein sequence ID" value="KAK4214797.1"/>
    <property type="molecule type" value="Genomic_DNA"/>
</dbReference>
<proteinExistence type="predicted"/>
<feature type="transmembrane region" description="Helical" evidence="2">
    <location>
        <begin position="154"/>
        <end position="177"/>
    </location>
</feature>
<reference evidence="3" key="1">
    <citation type="journal article" date="2023" name="Mol. Phylogenet. Evol.">
        <title>Genome-scale phylogeny and comparative genomics of the fungal order Sordariales.</title>
        <authorList>
            <person name="Hensen N."/>
            <person name="Bonometti L."/>
            <person name="Westerberg I."/>
            <person name="Brannstrom I.O."/>
            <person name="Guillou S."/>
            <person name="Cros-Aarteil S."/>
            <person name="Calhoun S."/>
            <person name="Haridas S."/>
            <person name="Kuo A."/>
            <person name="Mondo S."/>
            <person name="Pangilinan J."/>
            <person name="Riley R."/>
            <person name="LaButti K."/>
            <person name="Andreopoulos B."/>
            <person name="Lipzen A."/>
            <person name="Chen C."/>
            <person name="Yan M."/>
            <person name="Daum C."/>
            <person name="Ng V."/>
            <person name="Clum A."/>
            <person name="Steindorff A."/>
            <person name="Ohm R.A."/>
            <person name="Martin F."/>
            <person name="Silar P."/>
            <person name="Natvig D.O."/>
            <person name="Lalanne C."/>
            <person name="Gautier V."/>
            <person name="Ament-Velasquez S.L."/>
            <person name="Kruys A."/>
            <person name="Hutchinson M.I."/>
            <person name="Powell A.J."/>
            <person name="Barry K."/>
            <person name="Miller A.N."/>
            <person name="Grigoriev I.V."/>
            <person name="Debuchy R."/>
            <person name="Gladieux P."/>
            <person name="Hiltunen Thoren M."/>
            <person name="Johannesson H."/>
        </authorList>
    </citation>
    <scope>NUCLEOTIDE SEQUENCE</scope>
    <source>
        <strain evidence="3">PSN293</strain>
    </source>
</reference>
<dbReference type="AlphaFoldDB" id="A0AAN6YEV2"/>
<accession>A0AAN6YEV2</accession>
<evidence type="ECO:0000256" key="2">
    <source>
        <dbReference type="SAM" id="Phobius"/>
    </source>
</evidence>
<feature type="transmembrane region" description="Helical" evidence="2">
    <location>
        <begin position="38"/>
        <end position="57"/>
    </location>
</feature>
<keyword evidence="2" id="KW-1133">Transmembrane helix</keyword>